<comment type="caution">
    <text evidence="1">The sequence shown here is derived from an EMBL/GenBank/DDBJ whole genome shotgun (WGS) entry which is preliminary data.</text>
</comment>
<keyword evidence="2" id="KW-1185">Reference proteome</keyword>
<accession>A0ABQ4NF16</accession>
<gene>
    <name evidence="1" type="ORF">PACILC2_53800</name>
</gene>
<protein>
    <submittedName>
        <fullName evidence="1">Uncharacterized protein</fullName>
    </submittedName>
</protein>
<reference evidence="1 2" key="1">
    <citation type="submission" date="2021-04" db="EMBL/GenBank/DDBJ databases">
        <title>Draft genome sequence of Paenibacillus cisolokensis, LC2-13A.</title>
        <authorList>
            <person name="Uke A."/>
            <person name="Chhe C."/>
            <person name="Baramee S."/>
            <person name="Kosugi A."/>
        </authorList>
    </citation>
    <scope>NUCLEOTIDE SEQUENCE [LARGE SCALE GENOMIC DNA]</scope>
    <source>
        <strain evidence="1 2">LC2-13A</strain>
    </source>
</reference>
<dbReference type="EMBL" id="BOVJ01000213">
    <property type="protein sequence ID" value="GIQ66812.1"/>
    <property type="molecule type" value="Genomic_DNA"/>
</dbReference>
<dbReference type="Proteomes" id="UP000680304">
    <property type="component" value="Unassembled WGS sequence"/>
</dbReference>
<name>A0ABQ4NF16_9BACL</name>
<evidence type="ECO:0000313" key="1">
    <source>
        <dbReference type="EMBL" id="GIQ66812.1"/>
    </source>
</evidence>
<sequence>MNSVEFPEPYVKAVKNIESADFDTAIKYLDLTISDFKDSQFFHQALILKSILYRAKLQSYININEN</sequence>
<evidence type="ECO:0000313" key="2">
    <source>
        <dbReference type="Proteomes" id="UP000680304"/>
    </source>
</evidence>
<proteinExistence type="predicted"/>
<organism evidence="1 2">
    <name type="scientific">Paenibacillus cisolokensis</name>
    <dbReference type="NCBI Taxonomy" id="1658519"/>
    <lineage>
        <taxon>Bacteria</taxon>
        <taxon>Bacillati</taxon>
        <taxon>Bacillota</taxon>
        <taxon>Bacilli</taxon>
        <taxon>Bacillales</taxon>
        <taxon>Paenibacillaceae</taxon>
        <taxon>Paenibacillus</taxon>
    </lineage>
</organism>